<dbReference type="InterPro" id="IPR000477">
    <property type="entry name" value="RT_dom"/>
</dbReference>
<evidence type="ECO:0000313" key="2">
    <source>
        <dbReference type="EMBL" id="KYP61054.1"/>
    </source>
</evidence>
<keyword evidence="3" id="KW-1185">Reference proteome</keyword>
<reference evidence="2 3" key="1">
    <citation type="journal article" date="2012" name="Nat. Biotechnol.">
        <title>Draft genome sequence of pigeonpea (Cajanus cajan), an orphan legume crop of resource-poor farmers.</title>
        <authorList>
            <person name="Varshney R.K."/>
            <person name="Chen W."/>
            <person name="Li Y."/>
            <person name="Bharti A.K."/>
            <person name="Saxena R.K."/>
            <person name="Schlueter J.A."/>
            <person name="Donoghue M.T."/>
            <person name="Azam S."/>
            <person name="Fan G."/>
            <person name="Whaley A.M."/>
            <person name="Farmer A.D."/>
            <person name="Sheridan J."/>
            <person name="Iwata A."/>
            <person name="Tuteja R."/>
            <person name="Penmetsa R.V."/>
            <person name="Wu W."/>
            <person name="Upadhyaya H.D."/>
            <person name="Yang S.P."/>
            <person name="Shah T."/>
            <person name="Saxena K.B."/>
            <person name="Michael T."/>
            <person name="McCombie W.R."/>
            <person name="Yang B."/>
            <person name="Zhang G."/>
            <person name="Yang H."/>
            <person name="Wang J."/>
            <person name="Spillane C."/>
            <person name="Cook D.R."/>
            <person name="May G.D."/>
            <person name="Xu X."/>
            <person name="Jackson S.A."/>
        </authorList>
    </citation>
    <scope>NUCLEOTIDE SEQUENCE [LARGE SCALE GENOMIC DNA]</scope>
    <source>
        <strain evidence="3">cv. Asha</strain>
    </source>
</reference>
<dbReference type="PANTHER" id="PTHR33116">
    <property type="entry name" value="REVERSE TRANSCRIPTASE ZINC-BINDING DOMAIN-CONTAINING PROTEIN-RELATED-RELATED"/>
    <property type="match status" value="1"/>
</dbReference>
<gene>
    <name evidence="2" type="ORF">KK1_023478</name>
</gene>
<dbReference type="Gramene" id="C.cajan_22805.t">
    <property type="protein sequence ID" value="C.cajan_22805.t"/>
    <property type="gene ID" value="C.cajan_22805"/>
</dbReference>
<evidence type="ECO:0000313" key="3">
    <source>
        <dbReference type="Proteomes" id="UP000075243"/>
    </source>
</evidence>
<dbReference type="STRING" id="3821.A0A151T1X8"/>
<dbReference type="PROSITE" id="PS50878">
    <property type="entry name" value="RT_POL"/>
    <property type="match status" value="1"/>
</dbReference>
<dbReference type="CDD" id="cd01650">
    <property type="entry name" value="RT_nLTR_like"/>
    <property type="match status" value="1"/>
</dbReference>
<dbReference type="PANTHER" id="PTHR33116:SF78">
    <property type="entry name" value="OS12G0587133 PROTEIN"/>
    <property type="match status" value="1"/>
</dbReference>
<proteinExistence type="predicted"/>
<dbReference type="SUPFAM" id="SSF56672">
    <property type="entry name" value="DNA/RNA polymerases"/>
    <property type="match status" value="1"/>
</dbReference>
<dbReference type="OMA" id="INWNTIC"/>
<evidence type="ECO:0000259" key="1">
    <source>
        <dbReference type="PROSITE" id="PS50878"/>
    </source>
</evidence>
<dbReference type="InterPro" id="IPR043502">
    <property type="entry name" value="DNA/RNA_pol_sf"/>
</dbReference>
<dbReference type="Proteomes" id="UP000075243">
    <property type="component" value="Chromosome 9"/>
</dbReference>
<dbReference type="EMBL" id="CM003611">
    <property type="protein sequence ID" value="KYP61054.1"/>
    <property type="molecule type" value="Genomic_DNA"/>
</dbReference>
<protein>
    <submittedName>
        <fullName evidence="2">Retrovirus-related Pol polyprotein LINE-1</fullName>
    </submittedName>
</protein>
<dbReference type="AlphaFoldDB" id="A0A151T1X8"/>
<name>A0A151T1X8_CAJCA</name>
<organism evidence="2 3">
    <name type="scientific">Cajanus cajan</name>
    <name type="common">Pigeon pea</name>
    <name type="synonym">Cajanus indicus</name>
    <dbReference type="NCBI Taxonomy" id="3821"/>
    <lineage>
        <taxon>Eukaryota</taxon>
        <taxon>Viridiplantae</taxon>
        <taxon>Streptophyta</taxon>
        <taxon>Embryophyta</taxon>
        <taxon>Tracheophyta</taxon>
        <taxon>Spermatophyta</taxon>
        <taxon>Magnoliopsida</taxon>
        <taxon>eudicotyledons</taxon>
        <taxon>Gunneridae</taxon>
        <taxon>Pentapetalae</taxon>
        <taxon>rosids</taxon>
        <taxon>fabids</taxon>
        <taxon>Fabales</taxon>
        <taxon>Fabaceae</taxon>
        <taxon>Papilionoideae</taxon>
        <taxon>50 kb inversion clade</taxon>
        <taxon>NPAAA clade</taxon>
        <taxon>indigoferoid/millettioid clade</taxon>
        <taxon>Phaseoleae</taxon>
        <taxon>Cajanus</taxon>
    </lineage>
</organism>
<accession>A0A151T1X8</accession>
<feature type="domain" description="Reverse transcriptase" evidence="1">
    <location>
        <begin position="122"/>
        <end position="403"/>
    </location>
</feature>
<sequence length="636" mass="73068">MGDRNTKYFHGTTIIRRRRNRIEKLLNDNNEWINQPEEMESLVTSFYKDLFCDPGGATRFCLSNAFPSLGMEMLSEIGKPINNDEIKQAIKRMGRFKAPGPAIFFQSQWNLIGPDVCKLIHDIEEQPARVANINETLIVFIPKVEAVNHLRQMRPISLCNVSYKILSKVLAHRLSKVMDLLVHPNQCSFVPYKNSRDNIIVFQEVIHSMRFKTGKKGWMAIKIDLEKAYDRLNWKFIKETLIDIGLPNNFVELVWACISSGKLRMMWNGEALEEFLPSRGVRQGDPISPYLFVLCMERLFQLINMTIDHRLWKPIQLSRNGPMISHLAFADDIVLFAEASLDQVEVIQGCLNVFCDSAGQKVSNEKTRIFFSKNVGHVVRSEISNAFGFQRTENLGNYLGVPTHHSRVSHATYQSIIDKVNNRLSGWKAKNLSFAGRITLTKSVLEALPSYIMQTVSLPKTVCDALEKSSRGFLWGDNSEHHRPHAINWNTICLPKSHGGLGLRHMREANNAFMMKNCWSLISEPDKLWVRVVKTKYGCTEEAIPNISKKAHMSNLWHGICVAWKRVKPYIRWKIKDGRQTRFWFDVWVPGMDALINYARTYIPTSELSKCVCGYVTEDGNWEVSHILHLVPNSVW</sequence>
<dbReference type="Pfam" id="PF00078">
    <property type="entry name" value="RVT_1"/>
    <property type="match status" value="1"/>
</dbReference>